<reference evidence="2" key="1">
    <citation type="journal article" date="2023" name="G3 (Bethesda)">
        <title>Genome assembly and association tests identify interacting loci associated with vigor, precocity, and sex in interspecific pistachio rootstocks.</title>
        <authorList>
            <person name="Palmer W."/>
            <person name="Jacygrad E."/>
            <person name="Sagayaradj S."/>
            <person name="Cavanaugh K."/>
            <person name="Han R."/>
            <person name="Bertier L."/>
            <person name="Beede B."/>
            <person name="Kafkas S."/>
            <person name="Golino D."/>
            <person name="Preece J."/>
            <person name="Michelmore R."/>
        </authorList>
    </citation>
    <scope>NUCLEOTIDE SEQUENCE [LARGE SCALE GENOMIC DNA]</scope>
</reference>
<organism evidence="1 2">
    <name type="scientific">Pistacia atlantica</name>
    <dbReference type="NCBI Taxonomy" id="434234"/>
    <lineage>
        <taxon>Eukaryota</taxon>
        <taxon>Viridiplantae</taxon>
        <taxon>Streptophyta</taxon>
        <taxon>Embryophyta</taxon>
        <taxon>Tracheophyta</taxon>
        <taxon>Spermatophyta</taxon>
        <taxon>Magnoliopsida</taxon>
        <taxon>eudicotyledons</taxon>
        <taxon>Gunneridae</taxon>
        <taxon>Pentapetalae</taxon>
        <taxon>rosids</taxon>
        <taxon>malvids</taxon>
        <taxon>Sapindales</taxon>
        <taxon>Anacardiaceae</taxon>
        <taxon>Pistacia</taxon>
    </lineage>
</organism>
<comment type="caution">
    <text evidence="1">The sequence shown here is derived from an EMBL/GenBank/DDBJ whole genome shotgun (WGS) entry which is preliminary data.</text>
</comment>
<protein>
    <submittedName>
        <fullName evidence="1">Uncharacterized protein</fullName>
    </submittedName>
</protein>
<dbReference type="EMBL" id="CM047905">
    <property type="protein sequence ID" value="KAJ0089106.1"/>
    <property type="molecule type" value="Genomic_DNA"/>
</dbReference>
<proteinExistence type="predicted"/>
<accession>A0ACC1AQZ3</accession>
<name>A0ACC1AQZ3_9ROSI</name>
<gene>
    <name evidence="1" type="ORF">Patl1_33039</name>
</gene>
<evidence type="ECO:0000313" key="1">
    <source>
        <dbReference type="EMBL" id="KAJ0089106.1"/>
    </source>
</evidence>
<keyword evidence="2" id="KW-1185">Reference proteome</keyword>
<evidence type="ECO:0000313" key="2">
    <source>
        <dbReference type="Proteomes" id="UP001164250"/>
    </source>
</evidence>
<dbReference type="Proteomes" id="UP001164250">
    <property type="component" value="Chromosome 9"/>
</dbReference>
<sequence length="79" mass="8351">MERPVQTGTTSTGDGRILVAALLATVFIIIFTTSSDFSTLNAFSRHETRVTHVLVTGGAGYIGSHGSGIFHSGRSFLSH</sequence>